<protein>
    <recommendedName>
        <fullName evidence="3">DinB superfamily protein</fullName>
    </recommendedName>
</protein>
<reference evidence="2" key="1">
    <citation type="submission" date="2016-10" db="EMBL/GenBank/DDBJ databases">
        <authorList>
            <person name="Varghese N."/>
            <person name="Submissions S."/>
        </authorList>
    </citation>
    <scope>NUCLEOTIDE SEQUENCE [LARGE SCALE GENOMIC DNA]</scope>
    <source>
        <strain evidence="2">DSM 28453</strain>
    </source>
</reference>
<dbReference type="SUPFAM" id="SSF109854">
    <property type="entry name" value="DinB/YfiT-like putative metalloenzymes"/>
    <property type="match status" value="1"/>
</dbReference>
<accession>A0A1I4GQB7</accession>
<gene>
    <name evidence="1" type="ORF">SAMN04488036_10978</name>
</gene>
<proteinExistence type="predicted"/>
<dbReference type="InterPro" id="IPR034660">
    <property type="entry name" value="DinB/YfiT-like"/>
</dbReference>
<dbReference type="EMBL" id="FOSZ01000009">
    <property type="protein sequence ID" value="SFL31361.1"/>
    <property type="molecule type" value="Genomic_DNA"/>
</dbReference>
<evidence type="ECO:0000313" key="1">
    <source>
        <dbReference type="EMBL" id="SFL31361.1"/>
    </source>
</evidence>
<dbReference type="AlphaFoldDB" id="A0A1I4GQB7"/>
<dbReference type="Proteomes" id="UP000198851">
    <property type="component" value="Unassembled WGS sequence"/>
</dbReference>
<sequence length="165" mass="18389">MPAATNQVDLLAVAEKEFAKLSELLEDVPPDLAGQAFEAGWSMRDVLVHRAHWVDLFLGWYQDGQVGKTVYFPAEGYKWNDLKAYNADLLARKADVSWETARSELIAAHGRWMDFVGSLDQAALYGGPMKGANNKWTTGRWAEAAAPSHYRSAAKFIRACLRASR</sequence>
<dbReference type="OrthoDB" id="5347938at2"/>
<dbReference type="Pfam" id="PF08020">
    <property type="entry name" value="DUF1706"/>
    <property type="match status" value="1"/>
</dbReference>
<name>A0A1I4GQB7_9RHOB</name>
<dbReference type="STRING" id="1280847.SAMN04488036_10978"/>
<keyword evidence="2" id="KW-1185">Reference proteome</keyword>
<dbReference type="InterPro" id="IPR012550">
    <property type="entry name" value="DUF1706"/>
</dbReference>
<evidence type="ECO:0000313" key="2">
    <source>
        <dbReference type="Proteomes" id="UP000198851"/>
    </source>
</evidence>
<dbReference type="PANTHER" id="PTHR40658:SF4">
    <property type="entry name" value="HYPOTHETICAL CYTOSOLIC PROTEIN"/>
    <property type="match status" value="1"/>
</dbReference>
<dbReference type="Gene3D" id="1.20.120.450">
    <property type="entry name" value="dinb family like domain"/>
    <property type="match status" value="1"/>
</dbReference>
<dbReference type="PANTHER" id="PTHR40658">
    <property type="match status" value="1"/>
</dbReference>
<dbReference type="RefSeq" id="WP_093325548.1">
    <property type="nucleotide sequence ID" value="NZ_FOSZ01000009.1"/>
</dbReference>
<evidence type="ECO:0008006" key="3">
    <source>
        <dbReference type="Google" id="ProtNLM"/>
    </source>
</evidence>
<organism evidence="1 2">
    <name type="scientific">Shimia haliotis</name>
    <dbReference type="NCBI Taxonomy" id="1280847"/>
    <lineage>
        <taxon>Bacteria</taxon>
        <taxon>Pseudomonadati</taxon>
        <taxon>Pseudomonadota</taxon>
        <taxon>Alphaproteobacteria</taxon>
        <taxon>Rhodobacterales</taxon>
        <taxon>Roseobacteraceae</taxon>
    </lineage>
</organism>